<evidence type="ECO:0000256" key="3">
    <source>
        <dbReference type="ARBA" id="ARBA00022475"/>
    </source>
</evidence>
<dbReference type="Pfam" id="PF00001">
    <property type="entry name" value="7tm_1"/>
    <property type="match status" value="1"/>
</dbReference>
<evidence type="ECO:0000256" key="7">
    <source>
        <dbReference type="ARBA" id="ARBA00023136"/>
    </source>
</evidence>
<dbReference type="EMBL" id="HACA01000447">
    <property type="protein sequence ID" value="CDW17808.1"/>
    <property type="molecule type" value="Transcribed_RNA"/>
</dbReference>
<comment type="similarity">
    <text evidence="2 11">Belongs to the G-protein coupled receptor 1 family.</text>
</comment>
<dbReference type="GO" id="GO:0043410">
    <property type="term" value="P:positive regulation of MAPK cascade"/>
    <property type="evidence" value="ECO:0007669"/>
    <property type="project" value="TreeGrafter"/>
</dbReference>
<evidence type="ECO:0000256" key="1">
    <source>
        <dbReference type="ARBA" id="ARBA00004651"/>
    </source>
</evidence>
<dbReference type="GO" id="GO:0071880">
    <property type="term" value="P:adenylate cyclase-activating adrenergic receptor signaling pathway"/>
    <property type="evidence" value="ECO:0007669"/>
    <property type="project" value="TreeGrafter"/>
</dbReference>
<accession>A0A0K2SVJ8</accession>
<evidence type="ECO:0000256" key="6">
    <source>
        <dbReference type="ARBA" id="ARBA00023040"/>
    </source>
</evidence>
<feature type="non-terminal residue" evidence="14">
    <location>
        <position position="226"/>
    </location>
</feature>
<protein>
    <submittedName>
        <fullName evidence="14">Octopamine receptor 1like [Ceratitis capitata]</fullName>
    </submittedName>
</protein>
<evidence type="ECO:0000256" key="5">
    <source>
        <dbReference type="ARBA" id="ARBA00022989"/>
    </source>
</evidence>
<dbReference type="SUPFAM" id="SSF81321">
    <property type="entry name" value="Family A G protein-coupled receptor-like"/>
    <property type="match status" value="1"/>
</dbReference>
<dbReference type="PROSITE" id="PS00237">
    <property type="entry name" value="G_PROTEIN_RECEP_F1_1"/>
    <property type="match status" value="1"/>
</dbReference>
<dbReference type="PRINTS" id="PR00237">
    <property type="entry name" value="GPCRRHODOPSN"/>
</dbReference>
<dbReference type="FunFam" id="1.20.1070.10:FF:000523">
    <property type="entry name" value="5-hydroxytryptamine receptor 2B"/>
    <property type="match status" value="1"/>
</dbReference>
<evidence type="ECO:0000256" key="4">
    <source>
        <dbReference type="ARBA" id="ARBA00022692"/>
    </source>
</evidence>
<comment type="subcellular location">
    <subcellularLocation>
        <location evidence="1">Cell membrane</location>
        <topology evidence="1">Multi-pass membrane protein</topology>
    </subcellularLocation>
</comment>
<feature type="transmembrane region" description="Helical" evidence="12">
    <location>
        <begin position="194"/>
        <end position="214"/>
    </location>
</feature>
<dbReference type="Gene3D" id="1.20.1070.10">
    <property type="entry name" value="Rhodopsin 7-helix transmembrane proteins"/>
    <property type="match status" value="1"/>
</dbReference>
<evidence type="ECO:0000256" key="11">
    <source>
        <dbReference type="RuleBase" id="RU000688"/>
    </source>
</evidence>
<dbReference type="OrthoDB" id="5955450at2759"/>
<keyword evidence="10 11" id="KW-0807">Transducer</keyword>
<keyword evidence="5 12" id="KW-1133">Transmembrane helix</keyword>
<reference evidence="14" key="1">
    <citation type="submission" date="2014-05" db="EMBL/GenBank/DDBJ databases">
        <authorList>
            <person name="Chronopoulou M."/>
        </authorList>
    </citation>
    <scope>NUCLEOTIDE SEQUENCE</scope>
    <source>
        <tissue evidence="14">Whole organism</tissue>
    </source>
</reference>
<evidence type="ECO:0000256" key="10">
    <source>
        <dbReference type="ARBA" id="ARBA00023224"/>
    </source>
</evidence>
<dbReference type="GO" id="GO:0005886">
    <property type="term" value="C:plasma membrane"/>
    <property type="evidence" value="ECO:0007669"/>
    <property type="project" value="UniProtKB-SubCell"/>
</dbReference>
<dbReference type="PANTHER" id="PTHR24248">
    <property type="entry name" value="ADRENERGIC RECEPTOR-RELATED G-PROTEIN COUPLED RECEPTOR"/>
    <property type="match status" value="1"/>
</dbReference>
<evidence type="ECO:0000256" key="9">
    <source>
        <dbReference type="ARBA" id="ARBA00023170"/>
    </source>
</evidence>
<keyword evidence="3" id="KW-1003">Cell membrane</keyword>
<dbReference type="PROSITE" id="PS50262">
    <property type="entry name" value="G_PROTEIN_RECEP_F1_2"/>
    <property type="match status" value="1"/>
</dbReference>
<organism evidence="14">
    <name type="scientific">Lepeophtheirus salmonis</name>
    <name type="common">Salmon louse</name>
    <name type="synonym">Caligus salmonis</name>
    <dbReference type="NCBI Taxonomy" id="72036"/>
    <lineage>
        <taxon>Eukaryota</taxon>
        <taxon>Metazoa</taxon>
        <taxon>Ecdysozoa</taxon>
        <taxon>Arthropoda</taxon>
        <taxon>Crustacea</taxon>
        <taxon>Multicrustacea</taxon>
        <taxon>Hexanauplia</taxon>
        <taxon>Copepoda</taxon>
        <taxon>Siphonostomatoida</taxon>
        <taxon>Caligidae</taxon>
        <taxon>Lepeophtheirus</taxon>
    </lineage>
</organism>
<sequence length="226" mass="25111">MNISNEIIVNMGNDSSSSNITDLNSTEITFSVNFMCVILIAMDVLTLIGNSTVIMAILTVPRLQTITNYFILSLGFADFLVGLFVLPAAISLHMTEGVWVLGWILCDAWISMDILLCTASILSLCAISIDRYLAISQPFRYSKRLRTKGLVMKIIAAVWILSAVITCPPMLGWSEPNRHGPNLTECHYNEKPGYIVYSACGTFYVPLIVILYTYGRIVVVVKERTK</sequence>
<feature type="transmembrane region" description="Helical" evidence="12">
    <location>
        <begin position="100"/>
        <end position="129"/>
    </location>
</feature>
<feature type="transmembrane region" description="Helical" evidence="12">
    <location>
        <begin position="70"/>
        <end position="94"/>
    </location>
</feature>
<proteinExistence type="inferred from homology"/>
<keyword evidence="8" id="KW-1015">Disulfide bond</keyword>
<evidence type="ECO:0000259" key="13">
    <source>
        <dbReference type="PROSITE" id="PS50262"/>
    </source>
</evidence>
<dbReference type="InterPro" id="IPR017452">
    <property type="entry name" value="GPCR_Rhodpsn_7TM"/>
</dbReference>
<dbReference type="PRINTS" id="PR01102">
    <property type="entry name" value="5HT6RECEPTR"/>
</dbReference>
<dbReference type="PANTHER" id="PTHR24248:SF199">
    <property type="entry name" value="IP13425P-RELATED"/>
    <property type="match status" value="1"/>
</dbReference>
<dbReference type="AlphaFoldDB" id="A0A0K2SVJ8"/>
<evidence type="ECO:0000256" key="8">
    <source>
        <dbReference type="ARBA" id="ARBA00023157"/>
    </source>
</evidence>
<feature type="domain" description="G-protein coupled receptors family 1 profile" evidence="13">
    <location>
        <begin position="49"/>
        <end position="226"/>
    </location>
</feature>
<keyword evidence="6 11" id="KW-0297">G-protein coupled receptor</keyword>
<dbReference type="GO" id="GO:0004993">
    <property type="term" value="F:G protein-coupled serotonin receptor activity"/>
    <property type="evidence" value="ECO:0007669"/>
    <property type="project" value="UniProtKB-ARBA"/>
</dbReference>
<name>A0A0K2SVJ8_LEPSM</name>
<evidence type="ECO:0000313" key="14">
    <source>
        <dbReference type="EMBL" id="CDW17808.1"/>
    </source>
</evidence>
<keyword evidence="9 11" id="KW-0675">Receptor</keyword>
<dbReference type="InterPro" id="IPR000276">
    <property type="entry name" value="GPCR_Rhodpsn"/>
</dbReference>
<evidence type="ECO:0000256" key="12">
    <source>
        <dbReference type="SAM" id="Phobius"/>
    </source>
</evidence>
<feature type="transmembrane region" description="Helical" evidence="12">
    <location>
        <begin position="32"/>
        <end position="58"/>
    </location>
</feature>
<keyword evidence="4 11" id="KW-0812">Transmembrane</keyword>
<feature type="transmembrane region" description="Helical" evidence="12">
    <location>
        <begin position="150"/>
        <end position="174"/>
    </location>
</feature>
<keyword evidence="7 12" id="KW-0472">Membrane</keyword>
<evidence type="ECO:0000256" key="2">
    <source>
        <dbReference type="ARBA" id="ARBA00010663"/>
    </source>
</evidence>